<dbReference type="RefSeq" id="WP_153835417.1">
    <property type="nucleotide sequence ID" value="NZ_JBHUMW010000011.1"/>
</dbReference>
<keyword evidence="5 7" id="KW-1133">Transmembrane helix</keyword>
<gene>
    <name evidence="9" type="primary">essA</name>
    <name evidence="9" type="ORF">GH885_10420</name>
</gene>
<evidence type="ECO:0000256" key="3">
    <source>
        <dbReference type="ARBA" id="ARBA00022475"/>
    </source>
</evidence>
<name>A0A6N7R370_9BACI</name>
<dbReference type="Proteomes" id="UP000435187">
    <property type="component" value="Unassembled WGS sequence"/>
</dbReference>
<keyword evidence="4 7" id="KW-0812">Transmembrane</keyword>
<dbReference type="Pfam" id="PF10661">
    <property type="entry name" value="EssA"/>
    <property type="match status" value="1"/>
</dbReference>
<protein>
    <submittedName>
        <fullName evidence="9">Type VII secretion protein EssA</fullName>
    </submittedName>
</protein>
<evidence type="ECO:0000256" key="2">
    <source>
        <dbReference type="ARBA" id="ARBA00008570"/>
    </source>
</evidence>
<reference evidence="9 10" key="1">
    <citation type="submission" date="2019-10" db="EMBL/GenBank/DDBJ databases">
        <title>Gracilibacillus salitolerans sp. nov., a moderate halophile isolated from a saline soil in northwest China.</title>
        <authorList>
            <person name="Gan L."/>
        </authorList>
    </citation>
    <scope>NUCLEOTIDE SEQUENCE [LARGE SCALE GENOMIC DNA]</scope>
    <source>
        <strain evidence="9 10">TP2-8</strain>
    </source>
</reference>
<proteinExistence type="inferred from homology"/>
<organism evidence="9 10">
    <name type="scientific">Gracilibacillus thailandensis</name>
    <dbReference type="NCBI Taxonomy" id="563735"/>
    <lineage>
        <taxon>Bacteria</taxon>
        <taxon>Bacillati</taxon>
        <taxon>Bacillota</taxon>
        <taxon>Bacilli</taxon>
        <taxon>Bacillales</taxon>
        <taxon>Bacillaceae</taxon>
        <taxon>Gracilibacillus</taxon>
    </lineage>
</organism>
<accession>A0A6N7R370</accession>
<evidence type="ECO:0000256" key="7">
    <source>
        <dbReference type="SAM" id="Phobius"/>
    </source>
</evidence>
<evidence type="ECO:0000256" key="8">
    <source>
        <dbReference type="SAM" id="SignalP"/>
    </source>
</evidence>
<evidence type="ECO:0000313" key="9">
    <source>
        <dbReference type="EMBL" id="MRI66746.1"/>
    </source>
</evidence>
<keyword evidence="8" id="KW-0732">Signal</keyword>
<sequence>MLLKSISKMILICCLFLLLMPLSASAEDNDESKGKINWKIDRIMENDSKEERSKRETELEKRFPELFQEETTEVISSIKEEKQDSIDKLEQDLFATEIEANTMIDDTKQALFTQDYVAPEASSSTEEEEGNESSSLLMTGFVGLACLIGGGMYLMFQRLAD</sequence>
<dbReference type="EMBL" id="WJEE01000020">
    <property type="protein sequence ID" value="MRI66746.1"/>
    <property type="molecule type" value="Genomic_DNA"/>
</dbReference>
<keyword evidence="3" id="KW-1003">Cell membrane</keyword>
<evidence type="ECO:0000256" key="4">
    <source>
        <dbReference type="ARBA" id="ARBA00022692"/>
    </source>
</evidence>
<keyword evidence="6 7" id="KW-0472">Membrane</keyword>
<evidence type="ECO:0000313" key="10">
    <source>
        <dbReference type="Proteomes" id="UP000435187"/>
    </source>
</evidence>
<dbReference type="GO" id="GO:0005886">
    <property type="term" value="C:plasma membrane"/>
    <property type="evidence" value="ECO:0007669"/>
    <property type="project" value="UniProtKB-SubCell"/>
</dbReference>
<evidence type="ECO:0000256" key="6">
    <source>
        <dbReference type="ARBA" id="ARBA00023136"/>
    </source>
</evidence>
<feature type="chain" id="PRO_5026977058" evidence="8">
    <location>
        <begin position="27"/>
        <end position="161"/>
    </location>
</feature>
<dbReference type="InterPro" id="IPR034026">
    <property type="entry name" value="EssA"/>
</dbReference>
<dbReference type="AlphaFoldDB" id="A0A6N7R370"/>
<comment type="caution">
    <text evidence="9">The sequence shown here is derived from an EMBL/GenBank/DDBJ whole genome shotgun (WGS) entry which is preliminary data.</text>
</comment>
<feature type="transmembrane region" description="Helical" evidence="7">
    <location>
        <begin position="136"/>
        <end position="156"/>
    </location>
</feature>
<keyword evidence="10" id="KW-1185">Reference proteome</keyword>
<dbReference type="InterPro" id="IPR018920">
    <property type="entry name" value="EssA/YueC"/>
</dbReference>
<dbReference type="NCBIfam" id="TIGR03927">
    <property type="entry name" value="T7SS_EssA_Firm"/>
    <property type="match status" value="1"/>
</dbReference>
<evidence type="ECO:0000256" key="5">
    <source>
        <dbReference type="ARBA" id="ARBA00022989"/>
    </source>
</evidence>
<comment type="similarity">
    <text evidence="2">Belongs to the EssA family.</text>
</comment>
<evidence type="ECO:0000256" key="1">
    <source>
        <dbReference type="ARBA" id="ARBA00004162"/>
    </source>
</evidence>
<comment type="subcellular location">
    <subcellularLocation>
        <location evidence="1">Cell membrane</location>
        <topology evidence="1">Single-pass membrane protein</topology>
    </subcellularLocation>
</comment>
<feature type="signal peptide" evidence="8">
    <location>
        <begin position="1"/>
        <end position="26"/>
    </location>
</feature>